<dbReference type="KEGG" id="cel:CELE_Y82E9BR.11"/>
<dbReference type="CTD" id="190773"/>
<dbReference type="Bgee" id="WBGene00022344">
    <property type="expression patterns" value="Expressed in multicellular organism"/>
</dbReference>
<dbReference type="SMR" id="Q9BKS8"/>
<dbReference type="Proteomes" id="UP000001940">
    <property type="component" value="Chromosome III"/>
</dbReference>
<dbReference type="RefSeq" id="NP_497398.2">
    <property type="nucleotide sequence ID" value="NM_064997.2"/>
</dbReference>
<dbReference type="AlphaFoldDB" id="Q9BKS8"/>
<organism evidence="1 2">
    <name type="scientific">Caenorhabditis elegans</name>
    <dbReference type="NCBI Taxonomy" id="6239"/>
    <lineage>
        <taxon>Eukaryota</taxon>
        <taxon>Metazoa</taxon>
        <taxon>Ecdysozoa</taxon>
        <taxon>Nematoda</taxon>
        <taxon>Chromadorea</taxon>
        <taxon>Rhabditida</taxon>
        <taxon>Rhabditina</taxon>
        <taxon>Rhabditomorpha</taxon>
        <taxon>Rhabditoidea</taxon>
        <taxon>Rhabditidae</taxon>
        <taxon>Peloderinae</taxon>
        <taxon>Caenorhabditis</taxon>
    </lineage>
</organism>
<dbReference type="GeneID" id="190773"/>
<proteinExistence type="predicted"/>
<dbReference type="STRING" id="6239.Y82E9BR.11.1"/>
<evidence type="ECO:0000313" key="3">
    <source>
        <dbReference type="WormBase" id="Y82E9BR.11"/>
    </source>
</evidence>
<gene>
    <name evidence="1 3" type="primary">pals-40</name>
    <name evidence="1" type="ORF">CELE_Y82E9BR.11</name>
    <name evidence="3" type="ORF">Y82E9BR.11</name>
</gene>
<reference evidence="1 2" key="1">
    <citation type="journal article" date="1998" name="Science">
        <title>Genome sequence of the nematode C. elegans: a platform for investigating biology.</title>
        <authorList>
            <consortium name="The C. elegans sequencing consortium"/>
            <person name="Sulson J.E."/>
            <person name="Waterston R."/>
        </authorList>
    </citation>
    <scope>NUCLEOTIDE SEQUENCE [LARGE SCALE GENOMIC DNA]</scope>
    <source>
        <strain evidence="1 2">Bristol N2</strain>
    </source>
</reference>
<evidence type="ECO:0000313" key="2">
    <source>
        <dbReference type="Proteomes" id="UP000001940"/>
    </source>
</evidence>
<dbReference type="PaxDb" id="6239-Y82E9BR.11"/>
<dbReference type="AGR" id="WB:WBGene00022344"/>
<sequence length="214" mass="24033">MIGDPGVNPGAHEGDVRSLSNGRAELLDHINRFVDGKAGDHAQSNFVRKIGTILNDITFNTLCIHLDNVVHDADQKHVREYGNLAKETKILLEVALNELYEETMESSAKMLLEELKCARLVFYSLYRCIRQGIAVGHYLDDIRAKCILWNGEVADVNVHELKVCVNNVKNQIESFTDSRKKFDDTAVTADRINPDLFEDSIVSITVSYIISLTN</sequence>
<dbReference type="WormBase" id="Y82E9BR.11">
    <property type="protein sequence ID" value="CE39990"/>
    <property type="gene ID" value="WBGene00022344"/>
    <property type="gene designation" value="pals-40"/>
</dbReference>
<name>Q9BKS8_CAEEL</name>
<dbReference type="HOGENOM" id="CLU_1289987_0_0_1"/>
<accession>Q9BKS8</accession>
<dbReference type="PhylomeDB" id="Q9BKS8"/>
<dbReference type="UCSC" id="Y82E9BR.11">
    <property type="organism name" value="c. elegans"/>
</dbReference>
<dbReference type="InParanoid" id="Q9BKS8"/>
<dbReference type="EMBL" id="BX284603">
    <property type="protein sequence ID" value="CCD73042.1"/>
    <property type="molecule type" value="Genomic_DNA"/>
</dbReference>
<keyword evidence="2" id="KW-1185">Reference proteome</keyword>
<protein>
    <submittedName>
        <fullName evidence="1">Helo_like_N domain-containing protein</fullName>
    </submittedName>
</protein>
<evidence type="ECO:0000313" key="1">
    <source>
        <dbReference type="EMBL" id="CCD73042.1"/>
    </source>
</evidence>
<dbReference type="FunCoup" id="Q9BKS8">
    <property type="interactions" value="171"/>
</dbReference>